<dbReference type="NCBIfam" id="NF003216">
    <property type="entry name" value="PRK04181.1"/>
    <property type="match status" value="1"/>
</dbReference>
<dbReference type="Pfam" id="PF00288">
    <property type="entry name" value="GHMP_kinases_N"/>
    <property type="match status" value="1"/>
</dbReference>
<proteinExistence type="inferred from homology"/>
<feature type="binding site" evidence="6">
    <location>
        <begin position="90"/>
        <end position="100"/>
    </location>
    <ligand>
        <name>ATP</name>
        <dbReference type="ChEBI" id="CHEBI:30616"/>
    </ligand>
</feature>
<dbReference type="InterPro" id="IPR006204">
    <property type="entry name" value="GHMP_kinase_N_dom"/>
</dbReference>
<evidence type="ECO:0000259" key="7">
    <source>
        <dbReference type="Pfam" id="PF00288"/>
    </source>
</evidence>
<evidence type="ECO:0000256" key="4">
    <source>
        <dbReference type="ARBA" id="ARBA00022777"/>
    </source>
</evidence>
<comment type="caution">
    <text evidence="8">The sequence shown here is derived from an EMBL/GenBank/DDBJ whole genome shotgun (WGS) entry which is preliminary data.</text>
</comment>
<evidence type="ECO:0000256" key="6">
    <source>
        <dbReference type="HAMAP-Rule" id="MF_00061"/>
    </source>
</evidence>
<keyword evidence="9" id="KW-1185">Reference proteome</keyword>
<dbReference type="Gene3D" id="3.30.70.890">
    <property type="entry name" value="GHMP kinase, C-terminal domain"/>
    <property type="match status" value="1"/>
</dbReference>
<dbReference type="EMBL" id="CAJHOF010000015">
    <property type="protein sequence ID" value="CAD7289382.1"/>
    <property type="molecule type" value="Genomic_DNA"/>
</dbReference>
<keyword evidence="3 6" id="KW-0547">Nucleotide-binding</keyword>
<organism evidence="8 9">
    <name type="scientific">Campylobacter majalis</name>
    <dbReference type="NCBI Taxonomy" id="2790656"/>
    <lineage>
        <taxon>Bacteria</taxon>
        <taxon>Pseudomonadati</taxon>
        <taxon>Campylobacterota</taxon>
        <taxon>Epsilonproteobacteria</taxon>
        <taxon>Campylobacterales</taxon>
        <taxon>Campylobacteraceae</taxon>
        <taxon>Campylobacter</taxon>
    </lineage>
</organism>
<protein>
    <recommendedName>
        <fullName evidence="1 6">4-diphosphocytidyl-2-C-methyl-D-erythritol kinase</fullName>
        <shortName evidence="6">CMK</shortName>
        <ecNumber evidence="6">2.7.1.148</ecNumber>
    </recommendedName>
    <alternativeName>
        <fullName evidence="6">4-(cytidine-5'-diphospho)-2-C-methyl-D-erythritol kinase</fullName>
    </alternativeName>
</protein>
<keyword evidence="5 6" id="KW-0067">ATP-binding</keyword>
<dbReference type="InterPro" id="IPR014721">
    <property type="entry name" value="Ribsml_uS5_D2-typ_fold_subgr"/>
</dbReference>
<feature type="active site" evidence="6">
    <location>
        <position position="132"/>
    </location>
</feature>
<dbReference type="HAMAP" id="MF_00061">
    <property type="entry name" value="IspE"/>
    <property type="match status" value="1"/>
</dbReference>
<reference evidence="8 9" key="1">
    <citation type="submission" date="2020-11" db="EMBL/GenBank/DDBJ databases">
        <authorList>
            <person name="Peeters C."/>
        </authorList>
    </citation>
    <scope>NUCLEOTIDE SEQUENCE [LARGE SCALE GENOMIC DNA]</scope>
    <source>
        <strain evidence="8 9">LMG 7974</strain>
    </source>
</reference>
<dbReference type="PANTHER" id="PTHR43527">
    <property type="entry name" value="4-DIPHOSPHOCYTIDYL-2-C-METHYL-D-ERYTHRITOL KINASE, CHLOROPLASTIC"/>
    <property type="match status" value="1"/>
</dbReference>
<comment type="function">
    <text evidence="6">Catalyzes the phosphorylation of the position 2 hydroxy group of 4-diphosphocytidyl-2C-methyl-D-erythritol.</text>
</comment>
<keyword evidence="2 6" id="KW-0808">Transferase</keyword>
<dbReference type="RefSeq" id="WP_229933283.1">
    <property type="nucleotide sequence ID" value="NZ_CAJHOF010000015.1"/>
</dbReference>
<keyword evidence="4 6" id="KW-0418">Kinase</keyword>
<accession>A0ABN7KA65</accession>
<feature type="domain" description="GHMP kinase N-terminal" evidence="7">
    <location>
        <begin position="56"/>
        <end position="138"/>
    </location>
</feature>
<comment type="catalytic activity">
    <reaction evidence="6">
        <text>4-CDP-2-C-methyl-D-erythritol + ATP = 4-CDP-2-C-methyl-D-erythritol 2-phosphate + ADP + H(+)</text>
        <dbReference type="Rhea" id="RHEA:18437"/>
        <dbReference type="ChEBI" id="CHEBI:15378"/>
        <dbReference type="ChEBI" id="CHEBI:30616"/>
        <dbReference type="ChEBI" id="CHEBI:57823"/>
        <dbReference type="ChEBI" id="CHEBI:57919"/>
        <dbReference type="ChEBI" id="CHEBI:456216"/>
        <dbReference type="EC" id="2.7.1.148"/>
    </reaction>
</comment>
<evidence type="ECO:0000313" key="8">
    <source>
        <dbReference type="EMBL" id="CAD7289382.1"/>
    </source>
</evidence>
<evidence type="ECO:0000313" key="9">
    <source>
        <dbReference type="Proteomes" id="UP000789803"/>
    </source>
</evidence>
<evidence type="ECO:0000256" key="5">
    <source>
        <dbReference type="ARBA" id="ARBA00022840"/>
    </source>
</evidence>
<keyword evidence="6" id="KW-0414">Isoprene biosynthesis</keyword>
<sequence length="247" mass="27984">MKSYAKINIYLKITGTRGDYHELSSRFVKFYPLYDELEFEPSQNFEIKSNINIQGNIILKALDILKQSGYKNELDEYFKSHKIILTKRIPMGAGLGGGSSNAATFLRLANEKLNLKINTHDLAKIGAKIGSDVSFFVYDYNSADVSGVGEIVNEFDDNVPQLQIFTPEIFCDTPSVYKQFRSNFMHKIDVNLAKKLSKMKSDEILATFNQDTLNDLYAPCISLYPKISEYKDMFLSGSGSTLFKVKK</sequence>
<comment type="similarity">
    <text evidence="6">Belongs to the GHMP kinase family. IspE subfamily.</text>
</comment>
<dbReference type="InterPro" id="IPR004424">
    <property type="entry name" value="IspE"/>
</dbReference>
<gene>
    <name evidence="6 8" type="primary">ispE</name>
    <name evidence="8" type="ORF">LMG7974_01501</name>
</gene>
<feature type="active site" evidence="6">
    <location>
        <position position="6"/>
    </location>
</feature>
<dbReference type="GO" id="GO:0050515">
    <property type="term" value="F:4-(cytidine 5'-diphospho)-2-C-methyl-D-erythritol kinase activity"/>
    <property type="evidence" value="ECO:0007669"/>
    <property type="project" value="UniProtKB-EC"/>
</dbReference>
<dbReference type="InterPro" id="IPR036554">
    <property type="entry name" value="GHMP_kinase_C_sf"/>
</dbReference>
<dbReference type="SUPFAM" id="SSF54211">
    <property type="entry name" value="Ribosomal protein S5 domain 2-like"/>
    <property type="match status" value="1"/>
</dbReference>
<dbReference type="Gene3D" id="3.30.230.10">
    <property type="match status" value="1"/>
</dbReference>
<evidence type="ECO:0000256" key="3">
    <source>
        <dbReference type="ARBA" id="ARBA00022741"/>
    </source>
</evidence>
<dbReference type="PANTHER" id="PTHR43527:SF2">
    <property type="entry name" value="4-DIPHOSPHOCYTIDYL-2-C-METHYL-D-ERYTHRITOL KINASE, CHLOROPLASTIC"/>
    <property type="match status" value="1"/>
</dbReference>
<dbReference type="PIRSF" id="PIRSF010376">
    <property type="entry name" value="IspE"/>
    <property type="match status" value="1"/>
</dbReference>
<dbReference type="Proteomes" id="UP000789803">
    <property type="component" value="Unassembled WGS sequence"/>
</dbReference>
<name>A0ABN7KA65_9BACT</name>
<dbReference type="SUPFAM" id="SSF55060">
    <property type="entry name" value="GHMP Kinase, C-terminal domain"/>
    <property type="match status" value="1"/>
</dbReference>
<dbReference type="EC" id="2.7.1.148" evidence="6"/>
<comment type="pathway">
    <text evidence="6">Isoprenoid biosynthesis; isopentenyl diphosphate biosynthesis via DXP pathway; isopentenyl diphosphate from 1-deoxy-D-xylulose 5-phosphate: step 3/6.</text>
</comment>
<evidence type="ECO:0000256" key="1">
    <source>
        <dbReference type="ARBA" id="ARBA00017473"/>
    </source>
</evidence>
<dbReference type="NCBIfam" id="TIGR00154">
    <property type="entry name" value="ispE"/>
    <property type="match status" value="1"/>
</dbReference>
<evidence type="ECO:0000256" key="2">
    <source>
        <dbReference type="ARBA" id="ARBA00022679"/>
    </source>
</evidence>
<dbReference type="InterPro" id="IPR020568">
    <property type="entry name" value="Ribosomal_Su5_D2-typ_SF"/>
</dbReference>